<evidence type="ECO:0000313" key="5">
    <source>
        <dbReference type="EMBL" id="RYC72732.1"/>
    </source>
</evidence>
<feature type="binding site" evidence="4">
    <location>
        <position position="65"/>
    </location>
    <ligand>
        <name>tRNA</name>
        <dbReference type="ChEBI" id="CHEBI:17843"/>
    </ligand>
</feature>
<feature type="site" description="Stabilizes the basic form of H active site to accept a proton" evidence="4">
    <location>
        <position position="93"/>
    </location>
</feature>
<comment type="catalytic activity">
    <reaction evidence="4">
        <text>an N-acyl-L-alpha-aminoacyl-tRNA + H2O = an N-acyl-L-amino acid + a tRNA + H(+)</text>
        <dbReference type="Rhea" id="RHEA:54448"/>
        <dbReference type="Rhea" id="RHEA-COMP:10123"/>
        <dbReference type="Rhea" id="RHEA-COMP:13883"/>
        <dbReference type="ChEBI" id="CHEBI:15377"/>
        <dbReference type="ChEBI" id="CHEBI:15378"/>
        <dbReference type="ChEBI" id="CHEBI:59874"/>
        <dbReference type="ChEBI" id="CHEBI:78442"/>
        <dbReference type="ChEBI" id="CHEBI:138191"/>
        <dbReference type="EC" id="3.1.1.29"/>
    </reaction>
</comment>
<sequence length="192" mass="22434">MKVILFQGNYPKEYEDTRHNIAFKFADRLADKKGLNFTVKNKYYANILEFKYREEKVLLVKPNTFYNDTGKSVRAICDFYKVNWQKDLLVICDDLDLLFGEVRARQSGSSAGNNGLKSISKYLNDDKFTRIKIGIKSKLYIEHKIDASDFVLGKFNSEEKLKQSEIFDIVEEFIELFLQNNLQNIKKSISNK</sequence>
<dbReference type="PANTHER" id="PTHR17224">
    <property type="entry name" value="PEPTIDYL-TRNA HYDROLASE"/>
    <property type="match status" value="1"/>
</dbReference>
<dbReference type="SUPFAM" id="SSF53178">
    <property type="entry name" value="Peptidyl-tRNA hydrolase-like"/>
    <property type="match status" value="1"/>
</dbReference>
<comment type="subunit">
    <text evidence="4">Monomer.</text>
</comment>
<keyword evidence="1 4" id="KW-0820">tRNA-binding</keyword>
<keyword evidence="6" id="KW-1185">Reference proteome</keyword>
<feature type="site" description="Discriminates between blocked and unblocked aminoacyl-tRNA" evidence="4">
    <location>
        <position position="9"/>
    </location>
</feature>
<dbReference type="EC" id="3.1.1.29" evidence="4"/>
<reference evidence="5 6" key="2">
    <citation type="journal article" date="2020" name="Cell Rep.">
        <title>Acquisition and Adaptation of Ultra-small Parasitic Reduced Genome Bacteria to Mammalian Hosts.</title>
        <authorList>
            <person name="McLean J.S."/>
            <person name="Bor B."/>
            <person name="Kerns K.A."/>
            <person name="Liu Q."/>
            <person name="To T.T."/>
            <person name="Solden L."/>
            <person name="Hendrickson E.L."/>
            <person name="Wrighton K."/>
            <person name="Shi W."/>
            <person name="He X."/>
        </authorList>
    </citation>
    <scope>NUCLEOTIDE SEQUENCE [LARGE SCALE GENOMIC DNA]</scope>
    <source>
        <strain evidence="5 6">TM7_CMJM_G6_1_HOT_870</strain>
    </source>
</reference>
<comment type="function">
    <text evidence="4">Catalyzes the release of premature peptidyl moieties from peptidyl-tRNA molecules trapped in stalled 50S ribosomal subunits, and thus maintains levels of free tRNAs and 50S ribosomes.</text>
</comment>
<keyword evidence="2 4" id="KW-0378">Hydrolase</keyword>
<feature type="binding site" evidence="4">
    <location>
        <position position="114"/>
    </location>
    <ligand>
        <name>tRNA</name>
        <dbReference type="ChEBI" id="CHEBI:17843"/>
    </ligand>
</feature>
<gene>
    <name evidence="4 5" type="primary">pth</name>
    <name evidence="5" type="ORF">G6CMJM_00224</name>
</gene>
<reference evidence="5 6" key="1">
    <citation type="journal article" date="2018" name="bioRxiv">
        <title>Evidence of independent acquisition and adaption of ultra-small bacteria to human hosts across the highly diverse yet reduced genomes of the phylum Saccharibacteria.</title>
        <authorList>
            <person name="McLean J.S."/>
            <person name="Bor B."/>
            <person name="To T.T."/>
            <person name="Liu Q."/>
            <person name="Kearns K.A."/>
            <person name="Solden L.M."/>
            <person name="Wrighton K.C."/>
            <person name="He X."/>
            <person name="Shi W."/>
        </authorList>
    </citation>
    <scope>NUCLEOTIDE SEQUENCE [LARGE SCALE GENOMIC DNA]</scope>
    <source>
        <strain evidence="5 6">TM7_CMJM_G6_1_HOT_870</strain>
    </source>
</reference>
<dbReference type="Proteomes" id="UP001190925">
    <property type="component" value="Unassembled WGS sequence"/>
</dbReference>
<keyword evidence="4" id="KW-0963">Cytoplasm</keyword>
<dbReference type="CDD" id="cd00462">
    <property type="entry name" value="PTH"/>
    <property type="match status" value="1"/>
</dbReference>
<dbReference type="InterPro" id="IPR001328">
    <property type="entry name" value="Pept_tRNA_hydro"/>
</dbReference>
<comment type="subcellular location">
    <subcellularLocation>
        <location evidence="4">Cytoplasm</location>
    </subcellularLocation>
</comment>
<evidence type="ECO:0000313" key="6">
    <source>
        <dbReference type="Proteomes" id="UP001190925"/>
    </source>
</evidence>
<evidence type="ECO:0000256" key="4">
    <source>
        <dbReference type="HAMAP-Rule" id="MF_00083"/>
    </source>
</evidence>
<dbReference type="PANTHER" id="PTHR17224:SF1">
    <property type="entry name" value="PEPTIDYL-TRNA HYDROLASE"/>
    <property type="match status" value="1"/>
</dbReference>
<dbReference type="EMBL" id="PRLK01000003">
    <property type="protein sequence ID" value="RYC72732.1"/>
    <property type="molecule type" value="Genomic_DNA"/>
</dbReference>
<comment type="function">
    <text evidence="4">Hydrolyzes ribosome-free peptidyl-tRNAs (with 1 or more amino acids incorporated), which drop off the ribosome during protein synthesis, or as a result of ribosome stalling.</text>
</comment>
<feature type="binding site" evidence="4">
    <location>
        <position position="14"/>
    </location>
    <ligand>
        <name>tRNA</name>
        <dbReference type="ChEBI" id="CHEBI:17843"/>
    </ligand>
</feature>
<evidence type="ECO:0000256" key="2">
    <source>
        <dbReference type="ARBA" id="ARBA00022801"/>
    </source>
</evidence>
<accession>A0ABY0FKP7</accession>
<evidence type="ECO:0000256" key="3">
    <source>
        <dbReference type="ARBA" id="ARBA00022884"/>
    </source>
</evidence>
<dbReference type="NCBIfam" id="TIGR00447">
    <property type="entry name" value="pth"/>
    <property type="match status" value="1"/>
</dbReference>
<proteinExistence type="inferred from homology"/>
<protein>
    <recommendedName>
        <fullName evidence="4">Peptidyl-tRNA hydrolase</fullName>
        <shortName evidence="4">Pth</shortName>
        <ecNumber evidence="4">3.1.1.29</ecNumber>
    </recommendedName>
</protein>
<dbReference type="RefSeq" id="WP_129718646.1">
    <property type="nucleotide sequence ID" value="NZ_PRLK01000003.1"/>
</dbReference>
<comment type="similarity">
    <text evidence="4">Belongs to the PTH family.</text>
</comment>
<keyword evidence="3 4" id="KW-0694">RNA-binding</keyword>
<dbReference type="Gene3D" id="3.40.50.1470">
    <property type="entry name" value="Peptidyl-tRNA hydrolase"/>
    <property type="match status" value="1"/>
</dbReference>
<dbReference type="Pfam" id="PF01195">
    <property type="entry name" value="Pept_tRNA_hydro"/>
    <property type="match status" value="1"/>
</dbReference>
<name>A0ABY0FKP7_9BACT</name>
<feature type="active site" description="Proton acceptor" evidence="4">
    <location>
        <position position="19"/>
    </location>
</feature>
<dbReference type="HAMAP" id="MF_00083">
    <property type="entry name" value="Pept_tRNA_hydro_bact"/>
    <property type="match status" value="1"/>
</dbReference>
<evidence type="ECO:0000256" key="1">
    <source>
        <dbReference type="ARBA" id="ARBA00022555"/>
    </source>
</evidence>
<organism evidence="5 6">
    <name type="scientific">Candidatus Nanogingivalis gingivitcus</name>
    <dbReference type="NCBI Taxonomy" id="2171992"/>
    <lineage>
        <taxon>Bacteria</taxon>
        <taxon>Candidatus Saccharimonadota</taxon>
        <taxon>Candidatus Nanosyncoccalia</taxon>
        <taxon>Candidatus Nanogingivales</taxon>
        <taxon>Candidatus Nanogingivalaceae</taxon>
        <taxon>Candidatus Nanogingivalis</taxon>
    </lineage>
</organism>
<dbReference type="GO" id="GO:0004045">
    <property type="term" value="F:peptidyl-tRNA hydrolase activity"/>
    <property type="evidence" value="ECO:0007669"/>
    <property type="project" value="UniProtKB-EC"/>
</dbReference>
<comment type="caution">
    <text evidence="5">The sequence shown here is derived from an EMBL/GenBank/DDBJ whole genome shotgun (WGS) entry which is preliminary data.</text>
</comment>
<dbReference type="InterPro" id="IPR036416">
    <property type="entry name" value="Pept_tRNA_hydro_sf"/>
</dbReference>
<feature type="binding site" evidence="4">
    <location>
        <position position="67"/>
    </location>
    <ligand>
        <name>tRNA</name>
        <dbReference type="ChEBI" id="CHEBI:17843"/>
    </ligand>
</feature>